<accession>A0A2S5AC14</accession>
<sequence length="81" mass="9346">MISKMVNSKKHSIDKKQDSVQEPTTDYKATFKEKLDPSNTDEQEILLQKLLAKGLEESEMGIGISNEEMKRITKLKYPFLK</sequence>
<organism evidence="2 3">
    <name type="scientific">Flavobacterium alvei</name>
    <dbReference type="NCBI Taxonomy" id="2080416"/>
    <lineage>
        <taxon>Bacteria</taxon>
        <taxon>Pseudomonadati</taxon>
        <taxon>Bacteroidota</taxon>
        <taxon>Flavobacteriia</taxon>
        <taxon>Flavobacteriales</taxon>
        <taxon>Flavobacteriaceae</taxon>
        <taxon>Flavobacterium</taxon>
    </lineage>
</organism>
<evidence type="ECO:0000313" key="2">
    <source>
        <dbReference type="EMBL" id="POY39643.1"/>
    </source>
</evidence>
<evidence type="ECO:0000256" key="1">
    <source>
        <dbReference type="SAM" id="MobiDB-lite"/>
    </source>
</evidence>
<reference evidence="2 3" key="1">
    <citation type="submission" date="2018-01" db="EMBL/GenBank/DDBJ databases">
        <authorList>
            <person name="Gaut B.S."/>
            <person name="Morton B.R."/>
            <person name="Clegg M.T."/>
            <person name="Duvall M.R."/>
        </authorList>
    </citation>
    <scope>NUCLEOTIDE SEQUENCE [LARGE SCALE GENOMIC DNA]</scope>
    <source>
        <strain evidence="2 3">HR-AY</strain>
    </source>
</reference>
<dbReference type="Proteomes" id="UP000237310">
    <property type="component" value="Unassembled WGS sequence"/>
</dbReference>
<evidence type="ECO:0000313" key="3">
    <source>
        <dbReference type="Proteomes" id="UP000237310"/>
    </source>
</evidence>
<feature type="region of interest" description="Disordered" evidence="1">
    <location>
        <begin position="1"/>
        <end position="25"/>
    </location>
</feature>
<dbReference type="EMBL" id="PQVG01000005">
    <property type="protein sequence ID" value="POY39643.1"/>
    <property type="molecule type" value="Genomic_DNA"/>
</dbReference>
<gene>
    <name evidence="2" type="ORF">C3L50_10815</name>
</gene>
<dbReference type="AlphaFoldDB" id="A0A2S5AC14"/>
<comment type="caution">
    <text evidence="2">The sequence shown here is derived from an EMBL/GenBank/DDBJ whole genome shotgun (WGS) entry which is preliminary data.</text>
</comment>
<keyword evidence="3" id="KW-1185">Reference proteome</keyword>
<protein>
    <submittedName>
        <fullName evidence="2">Uncharacterized protein</fullName>
    </submittedName>
</protein>
<proteinExistence type="predicted"/>
<name>A0A2S5AC14_9FLAO</name>